<accession>A0A182PX89</accession>
<dbReference type="InterPro" id="IPR016197">
    <property type="entry name" value="Chromo-like_dom_sf"/>
</dbReference>
<dbReference type="FunFam" id="2.40.50.40:FF:000031">
    <property type="entry name" value="Heterochromatin protein 1"/>
    <property type="match status" value="1"/>
</dbReference>
<dbReference type="InterPro" id="IPR000953">
    <property type="entry name" value="Chromo/chromo_shadow_dom"/>
</dbReference>
<protein>
    <recommendedName>
        <fullName evidence="4">Chromo domain-containing protein</fullName>
    </recommendedName>
</protein>
<evidence type="ECO:0000313" key="6">
    <source>
        <dbReference type="Proteomes" id="UP000075885"/>
    </source>
</evidence>
<feature type="domain" description="Chromo" evidence="4">
    <location>
        <begin position="30"/>
        <end position="88"/>
    </location>
</feature>
<reference evidence="6" key="1">
    <citation type="submission" date="2013-03" db="EMBL/GenBank/DDBJ databases">
        <title>The Genome Sequence of Anopheles epiroticus epiroticus2.</title>
        <authorList>
            <consortium name="The Broad Institute Genomics Platform"/>
            <person name="Neafsey D.E."/>
            <person name="Howell P."/>
            <person name="Walker B."/>
            <person name="Young S.K."/>
            <person name="Zeng Q."/>
            <person name="Gargeya S."/>
            <person name="Fitzgerald M."/>
            <person name="Haas B."/>
            <person name="Abouelleil A."/>
            <person name="Allen A.W."/>
            <person name="Alvarado L."/>
            <person name="Arachchi H.M."/>
            <person name="Berlin A.M."/>
            <person name="Chapman S.B."/>
            <person name="Gainer-Dewar J."/>
            <person name="Goldberg J."/>
            <person name="Griggs A."/>
            <person name="Gujja S."/>
            <person name="Hansen M."/>
            <person name="Howarth C."/>
            <person name="Imamovic A."/>
            <person name="Ireland A."/>
            <person name="Larimer J."/>
            <person name="McCowan C."/>
            <person name="Murphy C."/>
            <person name="Pearson M."/>
            <person name="Poon T.W."/>
            <person name="Priest M."/>
            <person name="Roberts A."/>
            <person name="Saif S."/>
            <person name="Shea T."/>
            <person name="Sisk P."/>
            <person name="Sykes S."/>
            <person name="Wortman J."/>
            <person name="Nusbaum C."/>
            <person name="Birren B."/>
        </authorList>
    </citation>
    <scope>NUCLEOTIDE SEQUENCE [LARGE SCALE GENOMIC DNA]</scope>
    <source>
        <strain evidence="6">Epiroticus2</strain>
    </source>
</reference>
<keyword evidence="6" id="KW-1185">Reference proteome</keyword>
<dbReference type="STRING" id="199890.A0A182PX89"/>
<dbReference type="Gene3D" id="2.40.50.40">
    <property type="match status" value="1"/>
</dbReference>
<keyword evidence="3" id="KW-0539">Nucleus</keyword>
<organism evidence="5 6">
    <name type="scientific">Anopheles epiroticus</name>
    <dbReference type="NCBI Taxonomy" id="199890"/>
    <lineage>
        <taxon>Eukaryota</taxon>
        <taxon>Metazoa</taxon>
        <taxon>Ecdysozoa</taxon>
        <taxon>Arthropoda</taxon>
        <taxon>Hexapoda</taxon>
        <taxon>Insecta</taxon>
        <taxon>Pterygota</taxon>
        <taxon>Neoptera</taxon>
        <taxon>Endopterygota</taxon>
        <taxon>Diptera</taxon>
        <taxon>Nematocera</taxon>
        <taxon>Culicoidea</taxon>
        <taxon>Culicidae</taxon>
        <taxon>Anophelinae</taxon>
        <taxon>Anopheles</taxon>
    </lineage>
</organism>
<dbReference type="Pfam" id="PF01393">
    <property type="entry name" value="Chromo_shadow"/>
    <property type="match status" value="1"/>
</dbReference>
<keyword evidence="2" id="KW-0677">Repeat</keyword>
<dbReference type="Proteomes" id="UP000075885">
    <property type="component" value="Unassembled WGS sequence"/>
</dbReference>
<evidence type="ECO:0000256" key="3">
    <source>
        <dbReference type="ARBA" id="ARBA00023242"/>
    </source>
</evidence>
<dbReference type="AlphaFoldDB" id="A0A182PX89"/>
<dbReference type="SUPFAM" id="SSF54160">
    <property type="entry name" value="Chromo domain-like"/>
    <property type="match status" value="1"/>
</dbReference>
<evidence type="ECO:0000313" key="5">
    <source>
        <dbReference type="EnsemblMetazoa" id="AEPI011576-PA"/>
    </source>
</evidence>
<comment type="subcellular location">
    <subcellularLocation>
        <location evidence="1">Nucleus</location>
    </subcellularLocation>
</comment>
<dbReference type="SMART" id="SM00300">
    <property type="entry name" value="ChSh"/>
    <property type="match status" value="1"/>
</dbReference>
<proteinExistence type="predicted"/>
<evidence type="ECO:0000256" key="2">
    <source>
        <dbReference type="ARBA" id="ARBA00022737"/>
    </source>
</evidence>
<dbReference type="InterPro" id="IPR008251">
    <property type="entry name" value="Chromo_shadow_dom"/>
</dbReference>
<evidence type="ECO:0000259" key="4">
    <source>
        <dbReference type="PROSITE" id="PS50013"/>
    </source>
</evidence>
<dbReference type="CDD" id="cd00034">
    <property type="entry name" value="CSD"/>
    <property type="match status" value="1"/>
</dbReference>
<dbReference type="EnsemblMetazoa" id="AEPI011576-RA">
    <property type="protein sequence ID" value="AEPI011576-PA"/>
    <property type="gene ID" value="AEPI011576"/>
</dbReference>
<reference evidence="5" key="2">
    <citation type="submission" date="2020-05" db="UniProtKB">
        <authorList>
            <consortium name="EnsemblMetazoa"/>
        </authorList>
    </citation>
    <scope>IDENTIFICATION</scope>
    <source>
        <strain evidence="5">Epiroticus2</strain>
    </source>
</reference>
<dbReference type="GO" id="GO:0005694">
    <property type="term" value="C:chromosome"/>
    <property type="evidence" value="ECO:0007669"/>
    <property type="project" value="UniProtKB-ARBA"/>
</dbReference>
<sequence length="92" mass="10640">MSHKSNSNDDDSKQVVVNVAEVMNGFEKGYVPEKILGATKDDNELLFLMQWKDKDKAQLVKSKEARKHCPQLVLDFYEKHLNWPAFDQSEVD</sequence>
<dbReference type="VEuPathDB" id="VectorBase:AEPI011576"/>
<dbReference type="InterPro" id="IPR051219">
    <property type="entry name" value="Heterochromatin_chromo-domain"/>
</dbReference>
<name>A0A182PX89_9DIPT</name>
<evidence type="ECO:0000256" key="1">
    <source>
        <dbReference type="ARBA" id="ARBA00004123"/>
    </source>
</evidence>
<dbReference type="GO" id="GO:0005634">
    <property type="term" value="C:nucleus"/>
    <property type="evidence" value="ECO:0007669"/>
    <property type="project" value="UniProtKB-SubCell"/>
</dbReference>
<dbReference type="PROSITE" id="PS50013">
    <property type="entry name" value="CHROMO_2"/>
    <property type="match status" value="1"/>
</dbReference>
<dbReference type="PANTHER" id="PTHR22812">
    <property type="entry name" value="CHROMOBOX PROTEIN"/>
    <property type="match status" value="1"/>
</dbReference>